<protein>
    <recommendedName>
        <fullName evidence="11">Glycosyltransferase RgtA/B/C/D-like domain-containing protein</fullName>
    </recommendedName>
</protein>
<evidence type="ECO:0000256" key="6">
    <source>
        <dbReference type="ARBA" id="ARBA00022989"/>
    </source>
</evidence>
<dbReference type="Proteomes" id="UP000179233">
    <property type="component" value="Unassembled WGS sequence"/>
</dbReference>
<feature type="transmembrane region" description="Helical" evidence="8">
    <location>
        <begin position="234"/>
        <end position="256"/>
    </location>
</feature>
<organism evidence="9 10">
    <name type="scientific">Candidatus Chisholmbacteria bacterium RIFCSPHIGHO2_01_FULL_52_32</name>
    <dbReference type="NCBI Taxonomy" id="1797591"/>
    <lineage>
        <taxon>Bacteria</taxon>
        <taxon>Candidatus Chisholmiibacteriota</taxon>
    </lineage>
</organism>
<evidence type="ECO:0000256" key="1">
    <source>
        <dbReference type="ARBA" id="ARBA00004651"/>
    </source>
</evidence>
<accession>A0A1G1VSH8</accession>
<name>A0A1G1VSH8_9BACT</name>
<feature type="transmembrane region" description="Helical" evidence="8">
    <location>
        <begin position="320"/>
        <end position="337"/>
    </location>
</feature>
<dbReference type="InterPro" id="IPR050297">
    <property type="entry name" value="LipidA_mod_glycosyltrf_83"/>
</dbReference>
<evidence type="ECO:0000256" key="2">
    <source>
        <dbReference type="ARBA" id="ARBA00022475"/>
    </source>
</evidence>
<dbReference type="EMBL" id="MHCJ01000003">
    <property type="protein sequence ID" value="OGY18361.1"/>
    <property type="molecule type" value="Genomic_DNA"/>
</dbReference>
<evidence type="ECO:0000256" key="8">
    <source>
        <dbReference type="SAM" id="Phobius"/>
    </source>
</evidence>
<evidence type="ECO:0008006" key="11">
    <source>
        <dbReference type="Google" id="ProtNLM"/>
    </source>
</evidence>
<keyword evidence="7 8" id="KW-0472">Membrane</keyword>
<dbReference type="PANTHER" id="PTHR33908:SF11">
    <property type="entry name" value="MEMBRANE PROTEIN"/>
    <property type="match status" value="1"/>
</dbReference>
<keyword evidence="5 8" id="KW-0812">Transmembrane</keyword>
<dbReference type="GO" id="GO:0009103">
    <property type="term" value="P:lipopolysaccharide biosynthetic process"/>
    <property type="evidence" value="ECO:0007669"/>
    <property type="project" value="UniProtKB-ARBA"/>
</dbReference>
<evidence type="ECO:0000256" key="4">
    <source>
        <dbReference type="ARBA" id="ARBA00022679"/>
    </source>
</evidence>
<feature type="transmembrane region" description="Helical" evidence="8">
    <location>
        <begin position="370"/>
        <end position="390"/>
    </location>
</feature>
<dbReference type="GO" id="GO:0005886">
    <property type="term" value="C:plasma membrane"/>
    <property type="evidence" value="ECO:0007669"/>
    <property type="project" value="UniProtKB-SubCell"/>
</dbReference>
<keyword evidence="6 8" id="KW-1133">Transmembrane helix</keyword>
<keyword evidence="4" id="KW-0808">Transferase</keyword>
<feature type="transmembrane region" description="Helical" evidence="8">
    <location>
        <begin position="343"/>
        <end position="363"/>
    </location>
</feature>
<gene>
    <name evidence="9" type="ORF">A2786_02555</name>
</gene>
<evidence type="ECO:0000256" key="5">
    <source>
        <dbReference type="ARBA" id="ARBA00022692"/>
    </source>
</evidence>
<dbReference type="GO" id="GO:0016763">
    <property type="term" value="F:pentosyltransferase activity"/>
    <property type="evidence" value="ECO:0007669"/>
    <property type="project" value="TreeGrafter"/>
</dbReference>
<feature type="transmembrane region" description="Helical" evidence="8">
    <location>
        <begin position="130"/>
        <end position="147"/>
    </location>
</feature>
<evidence type="ECO:0000256" key="7">
    <source>
        <dbReference type="ARBA" id="ARBA00023136"/>
    </source>
</evidence>
<feature type="transmembrane region" description="Helical" evidence="8">
    <location>
        <begin position="154"/>
        <end position="172"/>
    </location>
</feature>
<sequence>MPLPWKFRFKLGRRALLQKHEQYLILILFFLAVLFRFILVRDNSVHFYFDQARDAYTSRHILEKKDFKIQGPSASATDDSVYHGVLYYYLIGPIYTFSGGNPGAAVSFLIVLTSSAVVPIYLIARGLSGSIIVSLFSAVLYAFSADAAQMDSQLINSSLAGVTMAWVYYFLWRVFFDGQTKYLPALFLFLGLTQQSAVFSVYLFWSIAVFYFIRAQEKNRVILFEAKTFVRAAAVYFLATASMILTQVRLFQAGIFSPQKVLSGVRFDVDAAEKFSNIFNFYLRKISNALFPSLPTISLFTFFIAFIWFFSQRKYRHTRLFLTVWLLGPLFLFSFAFRDHYHTMVGILPSIFIILSIALSVLTKTGIGKILVASFFFLFLLSNFTVLNTYRRQQFDDLSVQKGAYLQRQINLIDRTYKIAFGKPFSISSLTAPHGYGTTWAYLYDWYGLKKYGYKPYWFGGSQVGIPAGELLERVEKPSDLHFTIYEPDPGTIEFHRLQFIQLQNDYMGSPSADYRFGRLQLEQRDRY</sequence>
<proteinExistence type="predicted"/>
<feature type="transmembrane region" description="Helical" evidence="8">
    <location>
        <begin position="289"/>
        <end position="308"/>
    </location>
</feature>
<keyword evidence="3" id="KW-0328">Glycosyltransferase</keyword>
<keyword evidence="2" id="KW-1003">Cell membrane</keyword>
<evidence type="ECO:0000313" key="10">
    <source>
        <dbReference type="Proteomes" id="UP000179233"/>
    </source>
</evidence>
<feature type="transmembrane region" description="Helical" evidence="8">
    <location>
        <begin position="192"/>
        <end position="213"/>
    </location>
</feature>
<feature type="transmembrane region" description="Helical" evidence="8">
    <location>
        <begin position="80"/>
        <end position="97"/>
    </location>
</feature>
<reference evidence="9 10" key="1">
    <citation type="journal article" date="2016" name="Nat. Commun.">
        <title>Thousands of microbial genomes shed light on interconnected biogeochemical processes in an aquifer system.</title>
        <authorList>
            <person name="Anantharaman K."/>
            <person name="Brown C.T."/>
            <person name="Hug L.A."/>
            <person name="Sharon I."/>
            <person name="Castelle C.J."/>
            <person name="Probst A.J."/>
            <person name="Thomas B.C."/>
            <person name="Singh A."/>
            <person name="Wilkins M.J."/>
            <person name="Karaoz U."/>
            <person name="Brodie E.L."/>
            <person name="Williams K.H."/>
            <person name="Hubbard S.S."/>
            <person name="Banfield J.F."/>
        </authorList>
    </citation>
    <scope>NUCLEOTIDE SEQUENCE [LARGE SCALE GENOMIC DNA]</scope>
</reference>
<evidence type="ECO:0000313" key="9">
    <source>
        <dbReference type="EMBL" id="OGY18361.1"/>
    </source>
</evidence>
<evidence type="ECO:0000256" key="3">
    <source>
        <dbReference type="ARBA" id="ARBA00022676"/>
    </source>
</evidence>
<comment type="subcellular location">
    <subcellularLocation>
        <location evidence="1">Cell membrane</location>
        <topology evidence="1">Multi-pass membrane protein</topology>
    </subcellularLocation>
</comment>
<dbReference type="PANTHER" id="PTHR33908">
    <property type="entry name" value="MANNOSYLTRANSFERASE YKCB-RELATED"/>
    <property type="match status" value="1"/>
</dbReference>
<feature type="transmembrane region" description="Helical" evidence="8">
    <location>
        <begin position="21"/>
        <end position="39"/>
    </location>
</feature>
<dbReference type="AlphaFoldDB" id="A0A1G1VSH8"/>
<comment type="caution">
    <text evidence="9">The sequence shown here is derived from an EMBL/GenBank/DDBJ whole genome shotgun (WGS) entry which is preliminary data.</text>
</comment>